<dbReference type="RefSeq" id="WP_168982487.1">
    <property type="nucleotide sequence ID" value="NZ_JABAGD010000031.1"/>
</dbReference>
<sequence>MRFDMLEVKKDRLVEIDKRIKYCVKNKLWFECGFLDSEKKTLLQEIKDIESKRGVINE</sequence>
<reference evidence="1 2" key="1">
    <citation type="submission" date="2020-04" db="EMBL/GenBank/DDBJ databases">
        <authorList>
            <person name="Hitch T.C.A."/>
            <person name="Wylensek D."/>
            <person name="Clavel T."/>
        </authorList>
    </citation>
    <scope>NUCLEOTIDE SEQUENCE [LARGE SCALE GENOMIC DNA]</scope>
    <source>
        <strain evidence="1 2">WB01_NA02</strain>
    </source>
</reference>
<organism evidence="1 2">
    <name type="scientific">Clostridium beijerinckii</name>
    <name type="common">Clostridium MP</name>
    <dbReference type="NCBI Taxonomy" id="1520"/>
    <lineage>
        <taxon>Bacteria</taxon>
        <taxon>Bacillati</taxon>
        <taxon>Bacillota</taxon>
        <taxon>Clostridia</taxon>
        <taxon>Eubacteriales</taxon>
        <taxon>Clostridiaceae</taxon>
        <taxon>Clostridium</taxon>
    </lineage>
</organism>
<evidence type="ECO:0000313" key="2">
    <source>
        <dbReference type="Proteomes" id="UP000587880"/>
    </source>
</evidence>
<comment type="caution">
    <text evidence="1">The sequence shown here is derived from an EMBL/GenBank/DDBJ whole genome shotgun (WGS) entry which is preliminary data.</text>
</comment>
<dbReference type="Proteomes" id="UP000587880">
    <property type="component" value="Unassembled WGS sequence"/>
</dbReference>
<gene>
    <name evidence="1" type="ORF">HF849_16260</name>
</gene>
<protein>
    <submittedName>
        <fullName evidence="1">Uncharacterized protein</fullName>
    </submittedName>
</protein>
<dbReference type="AlphaFoldDB" id="A0A7X9XQE1"/>
<proteinExistence type="predicted"/>
<accession>A0A7X9XQE1</accession>
<evidence type="ECO:0000313" key="1">
    <source>
        <dbReference type="EMBL" id="NMF06273.1"/>
    </source>
</evidence>
<name>A0A7X9XQE1_CLOBE</name>
<dbReference type="EMBL" id="JABAGD010000031">
    <property type="protein sequence ID" value="NMF06273.1"/>
    <property type="molecule type" value="Genomic_DNA"/>
</dbReference>